<organism evidence="1 2">
    <name type="scientific">Nocardia wallacei</name>
    <dbReference type="NCBI Taxonomy" id="480035"/>
    <lineage>
        <taxon>Bacteria</taxon>
        <taxon>Bacillati</taxon>
        <taxon>Actinomycetota</taxon>
        <taxon>Actinomycetes</taxon>
        <taxon>Mycobacteriales</taxon>
        <taxon>Nocardiaceae</taxon>
        <taxon>Nocardia</taxon>
    </lineage>
</organism>
<keyword evidence="2" id="KW-1185">Reference proteome</keyword>
<dbReference type="Proteomes" id="UP000516173">
    <property type="component" value="Chromosome"/>
</dbReference>
<dbReference type="KEGG" id="nwl:NWFMUON74_44480"/>
<gene>
    <name evidence="1" type="ORF">NWFMUON74_44480</name>
</gene>
<name>A0A7G1KQ18_9NOCA</name>
<reference evidence="1 2" key="1">
    <citation type="submission" date="2020-08" db="EMBL/GenBank/DDBJ databases">
        <title>Genome Sequencing of Nocardia wallacei strain FMUON74 and assembly.</title>
        <authorList>
            <person name="Toyokawa M."/>
            <person name="Uesaka K."/>
        </authorList>
    </citation>
    <scope>NUCLEOTIDE SEQUENCE [LARGE SCALE GENOMIC DNA]</scope>
    <source>
        <strain evidence="1 2">FMUON74</strain>
    </source>
</reference>
<accession>A0A7G1KQ18</accession>
<dbReference type="AlphaFoldDB" id="A0A7G1KQ18"/>
<sequence length="173" mass="19248">MALAGVCVTLGLGIYNAYMAHKDRAWSRKAELRSDQKALRERLRGELERIDAAVAGIPELKMGLKGLPKIPEPPADCYTWEQSLLTVDQRIADQRFAGELQPNAAIVGAFLRTWREAAQLQSEHLANLARSTTTDSELMTLRPAVEKKFLLRDERAQAEKAIRDAIASIDAVH</sequence>
<dbReference type="EMBL" id="AP023396">
    <property type="protein sequence ID" value="BCK56676.1"/>
    <property type="molecule type" value="Genomic_DNA"/>
</dbReference>
<protein>
    <submittedName>
        <fullName evidence="1">Uncharacterized protein</fullName>
    </submittedName>
</protein>
<evidence type="ECO:0000313" key="1">
    <source>
        <dbReference type="EMBL" id="BCK56676.1"/>
    </source>
</evidence>
<evidence type="ECO:0000313" key="2">
    <source>
        <dbReference type="Proteomes" id="UP000516173"/>
    </source>
</evidence>
<proteinExistence type="predicted"/>